<evidence type="ECO:0000256" key="3">
    <source>
        <dbReference type="ARBA" id="ARBA00022576"/>
    </source>
</evidence>
<comment type="similarity">
    <text evidence="2 6">Belongs to the class-III pyridoxal-phosphate-dependent aminotransferase family.</text>
</comment>
<dbReference type="NCBIfam" id="NF005682">
    <property type="entry name" value="PRK07480.1"/>
    <property type="match status" value="1"/>
</dbReference>
<evidence type="ECO:0000256" key="2">
    <source>
        <dbReference type="ARBA" id="ARBA00008954"/>
    </source>
</evidence>
<protein>
    <submittedName>
        <fullName evidence="7">Adenosylmethionine-8-amino-7-oxononanoate aminotransferase</fullName>
    </submittedName>
</protein>
<dbReference type="GO" id="GO:0030170">
    <property type="term" value="F:pyridoxal phosphate binding"/>
    <property type="evidence" value="ECO:0007669"/>
    <property type="project" value="InterPro"/>
</dbReference>
<dbReference type="PANTHER" id="PTHR42684">
    <property type="entry name" value="ADENOSYLMETHIONINE-8-AMINO-7-OXONONANOATE AMINOTRANSFERASE"/>
    <property type="match status" value="1"/>
</dbReference>
<evidence type="ECO:0000313" key="8">
    <source>
        <dbReference type="Proteomes" id="UP000218554"/>
    </source>
</evidence>
<dbReference type="GO" id="GO:0004015">
    <property type="term" value="F:adenosylmethionine-8-amino-7-oxononanoate transaminase activity"/>
    <property type="evidence" value="ECO:0007669"/>
    <property type="project" value="TreeGrafter"/>
</dbReference>
<dbReference type="Proteomes" id="UP000218554">
    <property type="component" value="Chromosome"/>
</dbReference>
<dbReference type="SUPFAM" id="SSF53383">
    <property type="entry name" value="PLP-dependent transferases"/>
    <property type="match status" value="1"/>
</dbReference>
<evidence type="ECO:0000313" key="7">
    <source>
        <dbReference type="EMBL" id="BAU73107.1"/>
    </source>
</evidence>
<dbReference type="InterPro" id="IPR049704">
    <property type="entry name" value="Aminotrans_3_PPA_site"/>
</dbReference>
<dbReference type="GO" id="GO:0009102">
    <property type="term" value="P:biotin biosynthetic process"/>
    <property type="evidence" value="ECO:0007669"/>
    <property type="project" value="TreeGrafter"/>
</dbReference>
<reference evidence="7 8" key="2">
    <citation type="journal article" date="2017" name="Int. J. Syst. Evol. Microbiol.">
        <title>Pseudomonas furukawaii sp. nov., a polychlorinated biphenyl-degrading bacterium isolated from biphenyl-contaminated soil in Japan.</title>
        <authorList>
            <person name="Kimura N."/>
            <person name="Watanabe T."/>
            <person name="Suenaga H."/>
            <person name="Fujihara H."/>
            <person name="Futagami T."/>
            <person name="Goto M."/>
            <person name="Hanada S."/>
            <person name="Hirose J."/>
        </authorList>
    </citation>
    <scope>NUCLEOTIDE SEQUENCE [LARGE SCALE GENOMIC DNA]</scope>
    <source>
        <strain evidence="8">DSM 10086 / NBRC 110670 / KF707</strain>
    </source>
</reference>
<keyword evidence="4" id="KW-0808">Transferase</keyword>
<dbReference type="AlphaFoldDB" id="A0AAD1FEK4"/>
<dbReference type="Pfam" id="PF00202">
    <property type="entry name" value="Aminotran_3"/>
    <property type="match status" value="1"/>
</dbReference>
<dbReference type="InterPro" id="IPR015421">
    <property type="entry name" value="PyrdxlP-dep_Trfase_major"/>
</dbReference>
<dbReference type="PROSITE" id="PS00600">
    <property type="entry name" value="AA_TRANSFER_CLASS_3"/>
    <property type="match status" value="1"/>
</dbReference>
<dbReference type="KEGG" id="pfuw:KF707C_14190"/>
<dbReference type="FunFam" id="3.40.640.10:FF:000014">
    <property type="entry name" value="Adenosylmethionine-8-amino-7-oxononanoate aminotransferase, probable"/>
    <property type="match status" value="1"/>
</dbReference>
<dbReference type="InterPro" id="IPR005814">
    <property type="entry name" value="Aminotrans_3"/>
</dbReference>
<name>A0AAD1FEK4_METFU</name>
<dbReference type="Gene3D" id="3.40.640.10">
    <property type="entry name" value="Type I PLP-dependent aspartate aminotransferase-like (Major domain)"/>
    <property type="match status" value="1"/>
</dbReference>
<reference evidence="8" key="1">
    <citation type="submission" date="2015-05" db="EMBL/GenBank/DDBJ databases">
        <title>Draft genome sequencing of a biphenyl-degrading bacterium, Pseudomonas balearica KF707 (=NBRC110670).</title>
        <authorList>
            <person name="Kimura N."/>
            <person name="Hirose J."/>
            <person name="Watanabe T."/>
            <person name="Suenaga H."/>
            <person name="Fujihara H."/>
            <person name="Noguchi M."/>
            <person name="Hashimoto M."/>
            <person name="Shimodaira J."/>
            <person name="Tsuchikane K."/>
            <person name="Hosoyama A."/>
            <person name="Yamazoe A."/>
            <person name="Fujita N."/>
            <person name="Furukawa K."/>
        </authorList>
    </citation>
    <scope>NUCLEOTIDE SEQUENCE [LARGE SCALE GENOMIC DNA]</scope>
    <source>
        <strain evidence="8">DSM 10086 / NBRC 110670 / KF707</strain>
    </source>
</reference>
<evidence type="ECO:0000256" key="4">
    <source>
        <dbReference type="ARBA" id="ARBA00022679"/>
    </source>
</evidence>
<sequence length="473" mass="52163">MNQSKLSLAEKDVQHQLHPYTDARVHQEVGPLIIERGEGVYVFDDQGKRYVEAMSGLWSVALGFSNERLIKAAEQQLRKLPFYHLFSHKAHSPSIELAEKLIEIAPVPMSKVFFTNSGSEANDTVVKMIWYRNNAIGKPTKKKFISRLNAYHGITTVSASLTGLPANQRGFDVPLSGFYHVGCPHHYRYAKPGETEEQFADRLAAELESVILREGPETIAAFYGEPLMGAGGVIVPPRTYWEKIQAVCSKYDILVVADEVICGFGRTGKMFGSETFGIKPDVMVVSKQLSSSYQPIAAILINDKVFEGIADQSHTMGTLGHGFTGSGHPVATAVALENIRIIQEEHLVEHAAEMGELLQAGLAHFSEHPLVGEVRGCGLIAAVELVADRKTKAPMDVVGKLGRYLAGRAQEHGMITRAMGDSIAFCPPLISTKAEIQLVLDTFSRALDDTDRWFGLGYNQSLWHQWEGYTHKS</sequence>
<gene>
    <name evidence="7" type="ORF">KF707C_14190</name>
</gene>
<comment type="cofactor">
    <cofactor evidence="1">
        <name>pyridoxal 5'-phosphate</name>
        <dbReference type="ChEBI" id="CHEBI:597326"/>
    </cofactor>
</comment>
<dbReference type="NCBIfam" id="NF004767">
    <property type="entry name" value="PRK06105.1"/>
    <property type="match status" value="1"/>
</dbReference>
<keyword evidence="8" id="KW-1185">Reference proteome</keyword>
<dbReference type="RefSeq" id="WP_003455099.1">
    <property type="nucleotide sequence ID" value="NZ_AJMR01000223.1"/>
</dbReference>
<keyword evidence="5 6" id="KW-0663">Pyridoxal phosphate</keyword>
<accession>A0AAD1FEK4</accession>
<dbReference type="CDD" id="cd00610">
    <property type="entry name" value="OAT_like"/>
    <property type="match status" value="1"/>
</dbReference>
<evidence type="ECO:0000256" key="5">
    <source>
        <dbReference type="ARBA" id="ARBA00022898"/>
    </source>
</evidence>
<organism evidence="7 8">
    <name type="scientific">Metapseudomonas furukawaii</name>
    <name type="common">Pseudomonas furukawaii</name>
    <dbReference type="NCBI Taxonomy" id="1149133"/>
    <lineage>
        <taxon>Bacteria</taxon>
        <taxon>Pseudomonadati</taxon>
        <taxon>Pseudomonadota</taxon>
        <taxon>Gammaproteobacteria</taxon>
        <taxon>Pseudomonadales</taxon>
        <taxon>Pseudomonadaceae</taxon>
        <taxon>Metapseudomonas</taxon>
    </lineage>
</organism>
<evidence type="ECO:0000256" key="1">
    <source>
        <dbReference type="ARBA" id="ARBA00001933"/>
    </source>
</evidence>
<dbReference type="InterPro" id="IPR015422">
    <property type="entry name" value="PyrdxlP-dep_Trfase_small"/>
</dbReference>
<proteinExistence type="inferred from homology"/>
<dbReference type="PANTHER" id="PTHR42684:SF3">
    <property type="entry name" value="ADENOSYLMETHIONINE-8-AMINO-7-OXONONANOATE AMINOTRANSFERASE"/>
    <property type="match status" value="1"/>
</dbReference>
<dbReference type="InterPro" id="IPR015424">
    <property type="entry name" value="PyrdxlP-dep_Trfase"/>
</dbReference>
<dbReference type="Gene3D" id="3.90.1150.10">
    <property type="entry name" value="Aspartate Aminotransferase, domain 1"/>
    <property type="match status" value="1"/>
</dbReference>
<dbReference type="EMBL" id="AP014862">
    <property type="protein sequence ID" value="BAU73107.1"/>
    <property type="molecule type" value="Genomic_DNA"/>
</dbReference>
<evidence type="ECO:0000256" key="6">
    <source>
        <dbReference type="RuleBase" id="RU003560"/>
    </source>
</evidence>
<dbReference type="GO" id="GO:0009448">
    <property type="term" value="P:gamma-aminobutyric acid metabolic process"/>
    <property type="evidence" value="ECO:0007669"/>
    <property type="project" value="TreeGrafter"/>
</dbReference>
<keyword evidence="3 7" id="KW-0032">Aminotransferase</keyword>
<dbReference type="PIRSF" id="PIRSF000521">
    <property type="entry name" value="Transaminase_4ab_Lys_Orn"/>
    <property type="match status" value="1"/>
</dbReference>